<feature type="binding site" evidence="5">
    <location>
        <position position="143"/>
    </location>
    <ligand>
        <name>NADP(+)</name>
        <dbReference type="ChEBI" id="CHEBI:58349"/>
    </ligand>
</feature>
<accession>A0ABX2IGA0</accession>
<dbReference type="InterPro" id="IPR028614">
    <property type="entry name" value="GDP_fucose/colitose_synth"/>
</dbReference>
<feature type="domain" description="NAD-dependent epimerase/dehydratase" evidence="6">
    <location>
        <begin position="7"/>
        <end position="195"/>
    </location>
</feature>
<sequence>MNTHPRIFVAGHNGMVGSAIVRQLLAQGVPRENIITKSHKQLDLTDQYAVRHLFQFEHIDQIYLAAAKVGGIYANNAYPAEFIYSNLMIETSVIQEAWRAGIHKLLFLGSSCIYPKHAQQPMAEEALLTGQLEPTNEPYAIAKIAGIKICESYNRQYGTDYRSVMPTNLYGPGDNYHLANSHVLPAMIRKFHLAKMSMEGDLAGIVANEQAHGEIPVDILQMLGLLRDDEGGELAFLRHPHSIQLWGTGTPYREFLYVDDMAKASIHVMNLDKAIYDTYTSPMLSHINVGYGSDFTIREMAEKVAKIVGYKGDIEFDATKPDGTPRKLMDSTRLRNMGWLPEVDLEAGVRMAFEAYLAESSVT</sequence>
<dbReference type="SUPFAM" id="SSF51735">
    <property type="entry name" value="NAD(P)-binding Rossmann-fold domains"/>
    <property type="match status" value="1"/>
</dbReference>
<dbReference type="InterPro" id="IPR001509">
    <property type="entry name" value="Epimerase_deHydtase"/>
</dbReference>
<dbReference type="RefSeq" id="WP_170021308.1">
    <property type="nucleotide sequence ID" value="NZ_JABCSC020000001.1"/>
</dbReference>
<feature type="binding site" evidence="5">
    <location>
        <position position="322"/>
    </location>
    <ligand>
        <name>substrate</name>
    </ligand>
</feature>
<feature type="binding site" evidence="5">
    <location>
        <position position="182"/>
    </location>
    <ligand>
        <name>NADP(+)</name>
        <dbReference type="ChEBI" id="CHEBI:58349"/>
    </ligand>
</feature>
<comment type="function">
    <text evidence="5">Catalyzes the two-step NADP-dependent conversion of GDP-4-dehydro-6-deoxy-D-mannose to GDP-fucose, involving an epimerase and a reductase reaction.</text>
</comment>
<protein>
    <recommendedName>
        <fullName evidence="5">GDP-L-fucose synthase</fullName>
        <ecNumber evidence="5">1.1.1.271</ecNumber>
    </recommendedName>
    <alternativeName>
        <fullName evidence="5">GDP-4-keto-6-deoxy-D-mannose-3,5-epimerase-4-reductase</fullName>
    </alternativeName>
</protein>
<gene>
    <name evidence="5" type="primary">fcl</name>
    <name evidence="7" type="ORF">HJ583_003220</name>
</gene>
<feature type="binding site" evidence="5">
    <location>
        <position position="246"/>
    </location>
    <ligand>
        <name>substrate</name>
    </ligand>
</feature>
<comment type="catalytic activity">
    <reaction evidence="5">
        <text>GDP-beta-L-fucose + NADP(+) = GDP-4-dehydro-alpha-D-rhamnose + NADPH + H(+)</text>
        <dbReference type="Rhea" id="RHEA:18885"/>
        <dbReference type="ChEBI" id="CHEBI:15378"/>
        <dbReference type="ChEBI" id="CHEBI:57273"/>
        <dbReference type="ChEBI" id="CHEBI:57783"/>
        <dbReference type="ChEBI" id="CHEBI:57964"/>
        <dbReference type="ChEBI" id="CHEBI:58349"/>
        <dbReference type="EC" id="1.1.1.271"/>
    </reaction>
</comment>
<evidence type="ECO:0000256" key="1">
    <source>
        <dbReference type="ARBA" id="ARBA00005959"/>
    </source>
</evidence>
<dbReference type="Proteomes" id="UP000778523">
    <property type="component" value="Unassembled WGS sequence"/>
</dbReference>
<dbReference type="EC" id="1.1.1.271" evidence="5"/>
<proteinExistence type="inferred from homology"/>
<evidence type="ECO:0000256" key="4">
    <source>
        <dbReference type="ARBA" id="ARBA00023235"/>
    </source>
</evidence>
<feature type="site" description="Important for catalytic activity" evidence="5">
    <location>
        <position position="110"/>
    </location>
</feature>
<feature type="binding site" evidence="5">
    <location>
        <position position="190"/>
    </location>
    <ligand>
        <name>substrate</name>
    </ligand>
</feature>
<feature type="binding site" evidence="5">
    <location>
        <begin position="11"/>
        <end position="17"/>
    </location>
    <ligand>
        <name>NADP(+)</name>
        <dbReference type="ChEBI" id="CHEBI:58349"/>
    </ligand>
</feature>
<evidence type="ECO:0000256" key="3">
    <source>
        <dbReference type="ARBA" id="ARBA00023002"/>
    </source>
</evidence>
<dbReference type="Gene3D" id="3.40.50.720">
    <property type="entry name" value="NAD(P)-binding Rossmann-like Domain"/>
    <property type="match status" value="2"/>
</dbReference>
<dbReference type="Pfam" id="PF01370">
    <property type="entry name" value="Epimerase"/>
    <property type="match status" value="2"/>
</dbReference>
<keyword evidence="8" id="KW-1185">Reference proteome</keyword>
<evidence type="ECO:0000259" key="6">
    <source>
        <dbReference type="Pfam" id="PF01370"/>
    </source>
</evidence>
<evidence type="ECO:0000256" key="2">
    <source>
        <dbReference type="ARBA" id="ARBA00022857"/>
    </source>
</evidence>
<feature type="site" description="Important for catalytic activity" evidence="5">
    <location>
        <position position="112"/>
    </location>
</feature>
<feature type="binding site" evidence="5">
    <location>
        <begin position="108"/>
        <end position="111"/>
    </location>
    <ligand>
        <name>NADP(+)</name>
        <dbReference type="ChEBI" id="CHEBI:58349"/>
    </ligand>
</feature>
<evidence type="ECO:0000313" key="7">
    <source>
        <dbReference type="EMBL" id="NSL54027.1"/>
    </source>
</evidence>
<feature type="active site" description="Proton donor/acceptor" evidence="5">
    <location>
        <position position="139"/>
    </location>
</feature>
<dbReference type="CDD" id="cd05239">
    <property type="entry name" value="GDP_FS_SDR_e"/>
    <property type="match status" value="1"/>
</dbReference>
<dbReference type="EMBL" id="JABCSC020000001">
    <property type="protein sequence ID" value="NSL54027.1"/>
    <property type="molecule type" value="Genomic_DNA"/>
</dbReference>
<comment type="pathway">
    <text evidence="5">Nucleotide-sugar biosynthesis; GDP-L-fucose biosynthesis via de novo pathway; GDP-L-fucose from GDP-alpha-D-mannose: step 2/2.</text>
</comment>
<feature type="binding site" evidence="5">
    <location>
        <position position="253"/>
    </location>
    <ligand>
        <name>substrate</name>
    </ligand>
</feature>
<dbReference type="HAMAP" id="MF_00956">
    <property type="entry name" value="GDP_fucose_synth"/>
    <property type="match status" value="1"/>
</dbReference>
<dbReference type="PANTHER" id="PTHR43238">
    <property type="entry name" value="GDP-L-FUCOSE SYNTHASE"/>
    <property type="match status" value="1"/>
</dbReference>
<keyword evidence="3 5" id="KW-0560">Oxidoreductase</keyword>
<evidence type="ECO:0000256" key="5">
    <source>
        <dbReference type="HAMAP-Rule" id="MF_00956"/>
    </source>
</evidence>
<feature type="domain" description="NAD-dependent epimerase/dehydratase" evidence="6">
    <location>
        <begin position="240"/>
        <end position="271"/>
    </location>
</feature>
<dbReference type="InterPro" id="IPR036291">
    <property type="entry name" value="NAD(P)-bd_dom_sf"/>
</dbReference>
<organism evidence="7 8">
    <name type="scientific">Uliginosibacterium aquaticum</name>
    <dbReference type="NCBI Taxonomy" id="2731212"/>
    <lineage>
        <taxon>Bacteria</taxon>
        <taxon>Pseudomonadati</taxon>
        <taxon>Pseudomonadota</taxon>
        <taxon>Betaproteobacteria</taxon>
        <taxon>Rhodocyclales</taxon>
        <taxon>Zoogloeaceae</taxon>
        <taxon>Uliginosibacterium</taxon>
    </lineage>
</organism>
<keyword evidence="5" id="KW-0511">Multifunctional enzyme</keyword>
<evidence type="ECO:0000313" key="8">
    <source>
        <dbReference type="Proteomes" id="UP000778523"/>
    </source>
</evidence>
<comment type="caution">
    <text evidence="7">The sequence shown here is derived from an EMBL/GenBank/DDBJ whole genome shotgun (WGS) entry which is preliminary data.</text>
</comment>
<feature type="binding site" evidence="5">
    <location>
        <begin position="166"/>
        <end position="169"/>
    </location>
    <ligand>
        <name>NADP(+)</name>
        <dbReference type="ChEBI" id="CHEBI:58349"/>
    </ligand>
</feature>
<dbReference type="PANTHER" id="PTHR43238:SF1">
    <property type="entry name" value="GDP-L-FUCOSE SYNTHASE"/>
    <property type="match status" value="1"/>
</dbReference>
<comment type="similarity">
    <text evidence="1 5">Belongs to the NAD(P)-dependent epimerase/dehydratase family. Fucose synthase subfamily.</text>
</comment>
<keyword evidence="4 5" id="KW-0413">Isomerase</keyword>
<keyword evidence="2 5" id="KW-0521">NADP</keyword>
<name>A0ABX2IGA0_9RHOO</name>
<reference evidence="7 8" key="1">
    <citation type="submission" date="2020-06" db="EMBL/GenBank/DDBJ databases">
        <title>Draft genome of Uliginosibacterium sp. IMCC34675.</title>
        <authorList>
            <person name="Song J."/>
        </authorList>
    </citation>
    <scope>NUCLEOTIDE SEQUENCE [LARGE SCALE GENOMIC DNA]</scope>
    <source>
        <strain evidence="7 8">IMCC34675</strain>
    </source>
</reference>